<proteinExistence type="predicted"/>
<evidence type="ECO:0000313" key="2">
    <source>
        <dbReference type="EMBL" id="GIM79954.1"/>
    </source>
</evidence>
<dbReference type="PANTHER" id="PTHR21666:SF270">
    <property type="entry name" value="MUREIN HYDROLASE ACTIVATOR ENVC"/>
    <property type="match status" value="1"/>
</dbReference>
<gene>
    <name evidence="2" type="ORF">Aau02nite_88280</name>
</gene>
<name>A0A919SYB7_9ACTN</name>
<reference evidence="2" key="1">
    <citation type="submission" date="2021-03" db="EMBL/GenBank/DDBJ databases">
        <title>Whole genome shotgun sequence of Actinoplanes auranticolor NBRC 12245.</title>
        <authorList>
            <person name="Komaki H."/>
            <person name="Tamura T."/>
        </authorList>
    </citation>
    <scope>NUCLEOTIDE SEQUENCE</scope>
    <source>
        <strain evidence="2">NBRC 12245</strain>
    </source>
</reference>
<dbReference type="Pfam" id="PF01551">
    <property type="entry name" value="Peptidase_M23"/>
    <property type="match status" value="1"/>
</dbReference>
<accession>A0A919SYB7</accession>
<feature type="domain" description="M23ase beta-sheet core" evidence="1">
    <location>
        <begin position="73"/>
        <end position="185"/>
    </location>
</feature>
<dbReference type="InterPro" id="IPR011055">
    <property type="entry name" value="Dup_hybrid_motif"/>
</dbReference>
<comment type="caution">
    <text evidence="2">The sequence shown here is derived from an EMBL/GenBank/DDBJ whole genome shotgun (WGS) entry which is preliminary data.</text>
</comment>
<dbReference type="Gene3D" id="2.70.70.10">
    <property type="entry name" value="Glucose Permease (Domain IIA)"/>
    <property type="match status" value="1"/>
</dbReference>
<dbReference type="PANTHER" id="PTHR21666">
    <property type="entry name" value="PEPTIDASE-RELATED"/>
    <property type="match status" value="1"/>
</dbReference>
<dbReference type="InterPro" id="IPR016047">
    <property type="entry name" value="M23ase_b-sheet_dom"/>
</dbReference>
<dbReference type="EMBL" id="BOQL01000086">
    <property type="protein sequence ID" value="GIM79954.1"/>
    <property type="molecule type" value="Genomic_DNA"/>
</dbReference>
<dbReference type="Proteomes" id="UP000681340">
    <property type="component" value="Unassembled WGS sequence"/>
</dbReference>
<dbReference type="GO" id="GO:0004222">
    <property type="term" value="F:metalloendopeptidase activity"/>
    <property type="evidence" value="ECO:0007669"/>
    <property type="project" value="TreeGrafter"/>
</dbReference>
<keyword evidence="3" id="KW-1185">Reference proteome</keyword>
<evidence type="ECO:0000313" key="3">
    <source>
        <dbReference type="Proteomes" id="UP000681340"/>
    </source>
</evidence>
<organism evidence="2 3">
    <name type="scientific">Actinoplanes auranticolor</name>
    <dbReference type="NCBI Taxonomy" id="47988"/>
    <lineage>
        <taxon>Bacteria</taxon>
        <taxon>Bacillati</taxon>
        <taxon>Actinomycetota</taxon>
        <taxon>Actinomycetes</taxon>
        <taxon>Micromonosporales</taxon>
        <taxon>Micromonosporaceae</taxon>
        <taxon>Actinoplanes</taxon>
    </lineage>
</organism>
<dbReference type="RefSeq" id="WP_246595889.1">
    <property type="nucleotide sequence ID" value="NZ_BAABEA010000011.1"/>
</dbReference>
<dbReference type="CDD" id="cd12797">
    <property type="entry name" value="M23_peptidase"/>
    <property type="match status" value="1"/>
</dbReference>
<dbReference type="SUPFAM" id="SSF51261">
    <property type="entry name" value="Duplicated hybrid motif"/>
    <property type="match status" value="1"/>
</dbReference>
<dbReference type="AlphaFoldDB" id="A0A919SYB7"/>
<dbReference type="InterPro" id="IPR050570">
    <property type="entry name" value="Cell_wall_metabolism_enzyme"/>
</dbReference>
<sequence length="231" mass="24825">MSDPDHVTLALPFRGTWLARNSPARRVPSHGTHLFATTYAMDFIAVRGRRTAAVRDWRTVVATEPPDRFYAFGLPILAPATGTVVAVHDGEPDHEARRSQLTRVSYALTQAARARQGAGAIAGNHVILQLRDQRAYAVLAHLRAGSLRVAPGDQVGVGQQLGDCGNSGNSLQPHLHIQVMDSADPFTARGLPMAFGGYRAQRRADSTPTLVARGVPQESEIVEAITGDIPV</sequence>
<protein>
    <recommendedName>
        <fullName evidence="1">M23ase beta-sheet core domain-containing protein</fullName>
    </recommendedName>
</protein>
<evidence type="ECO:0000259" key="1">
    <source>
        <dbReference type="Pfam" id="PF01551"/>
    </source>
</evidence>